<gene>
    <name evidence="1" type="ORF">ACH5RR_034065</name>
</gene>
<dbReference type="Proteomes" id="UP001630127">
    <property type="component" value="Unassembled WGS sequence"/>
</dbReference>
<organism evidence="1 2">
    <name type="scientific">Cinchona calisaya</name>
    <dbReference type="NCBI Taxonomy" id="153742"/>
    <lineage>
        <taxon>Eukaryota</taxon>
        <taxon>Viridiplantae</taxon>
        <taxon>Streptophyta</taxon>
        <taxon>Embryophyta</taxon>
        <taxon>Tracheophyta</taxon>
        <taxon>Spermatophyta</taxon>
        <taxon>Magnoliopsida</taxon>
        <taxon>eudicotyledons</taxon>
        <taxon>Gunneridae</taxon>
        <taxon>Pentapetalae</taxon>
        <taxon>asterids</taxon>
        <taxon>lamiids</taxon>
        <taxon>Gentianales</taxon>
        <taxon>Rubiaceae</taxon>
        <taxon>Cinchonoideae</taxon>
        <taxon>Cinchoneae</taxon>
        <taxon>Cinchona</taxon>
    </lineage>
</organism>
<proteinExistence type="predicted"/>
<accession>A0ABD2Y9T2</accession>
<protein>
    <submittedName>
        <fullName evidence="1">Uncharacterized protein</fullName>
    </submittedName>
</protein>
<dbReference type="EMBL" id="JBJUIK010000014">
    <property type="protein sequence ID" value="KAL3504224.1"/>
    <property type="molecule type" value="Genomic_DNA"/>
</dbReference>
<reference evidence="1 2" key="1">
    <citation type="submission" date="2024-11" db="EMBL/GenBank/DDBJ databases">
        <title>A near-complete genome assembly of Cinchona calisaya.</title>
        <authorList>
            <person name="Lian D.C."/>
            <person name="Zhao X.W."/>
            <person name="Wei L."/>
        </authorList>
    </citation>
    <scope>NUCLEOTIDE SEQUENCE [LARGE SCALE GENOMIC DNA]</scope>
    <source>
        <tissue evidence="1">Nenye</tissue>
    </source>
</reference>
<name>A0ABD2Y9T2_9GENT</name>
<evidence type="ECO:0000313" key="2">
    <source>
        <dbReference type="Proteomes" id="UP001630127"/>
    </source>
</evidence>
<keyword evidence="2" id="KW-1185">Reference proteome</keyword>
<evidence type="ECO:0000313" key="1">
    <source>
        <dbReference type="EMBL" id="KAL3504224.1"/>
    </source>
</evidence>
<dbReference type="AlphaFoldDB" id="A0ABD2Y9T2"/>
<comment type="caution">
    <text evidence="1">The sequence shown here is derived from an EMBL/GenBank/DDBJ whole genome shotgun (WGS) entry which is preliminary data.</text>
</comment>
<sequence length="114" mass="13350">MRYKSWSYYEDWIEIYGKDRVIGEHPEELYCLQPLQVPISMSMIRKRKKGKKRKLGSDHENSGLIAVANALGNFTKKIEARLEMVDERIGYEHDIRESRQKVYASLNPMTSLSV</sequence>